<dbReference type="GO" id="GO:0003887">
    <property type="term" value="F:DNA-directed DNA polymerase activity"/>
    <property type="evidence" value="ECO:0007669"/>
    <property type="project" value="UniProtKB-UniRule"/>
</dbReference>
<proteinExistence type="inferred from homology"/>
<keyword evidence="3" id="KW-0227">DNA damage</keyword>
<evidence type="ECO:0000256" key="4">
    <source>
        <dbReference type="SAM" id="MobiDB-lite"/>
    </source>
</evidence>
<dbReference type="KEGG" id="ehx:EMIHUDRAFT_211640"/>
<evidence type="ECO:0000256" key="2">
    <source>
        <dbReference type="ARBA" id="ARBA00022695"/>
    </source>
</evidence>
<dbReference type="InterPro" id="IPR029398">
    <property type="entry name" value="PolB_thumb"/>
</dbReference>
<dbReference type="GO" id="GO:0003677">
    <property type="term" value="F:DNA binding"/>
    <property type="evidence" value="ECO:0007669"/>
    <property type="project" value="UniProtKB-UniRule"/>
</dbReference>
<accession>A0A0D3IVZ0</accession>
<evidence type="ECO:0000313" key="7">
    <source>
        <dbReference type="Proteomes" id="UP000013827"/>
    </source>
</evidence>
<dbReference type="InterPro" id="IPR043519">
    <property type="entry name" value="NT_sf"/>
</dbReference>
<name>A0A0D3IVZ0_EMIH1</name>
<dbReference type="Pfam" id="PF14791">
    <property type="entry name" value="DNA_pol_B_thumb"/>
    <property type="match status" value="1"/>
</dbReference>
<comment type="function">
    <text evidence="3">DNA polymerase that functions in several pathways of DNA repair. Involved in base excision repair (BER) responsible for repair of lesions that give rise to abasic (AP) sites in DNA. Also contributes to DNA double-strand break repair by non-homologous end joining and homologous recombination. Has both template-dependent and template-independent (terminal transferase) DNA polymerase activities. Has also a 5'-deoxyribose-5-phosphate lyase (dRP lyase) activity.</text>
</comment>
<keyword evidence="2 3" id="KW-0548">Nucleotidyltransferase</keyword>
<feature type="domain" description="DNA polymerase beta thumb" evidence="5">
    <location>
        <begin position="87"/>
        <end position="159"/>
    </location>
</feature>
<evidence type="ECO:0000256" key="1">
    <source>
        <dbReference type="ARBA" id="ARBA00022679"/>
    </source>
</evidence>
<dbReference type="Gene3D" id="3.30.210.10">
    <property type="entry name" value="DNA polymerase, thumb domain"/>
    <property type="match status" value="1"/>
</dbReference>
<dbReference type="EC" id="2.7.7.7" evidence="3"/>
<dbReference type="OMA" id="GTHTTHM"/>
<dbReference type="InterPro" id="IPR002008">
    <property type="entry name" value="DNA_pol_X_beta-like"/>
</dbReference>
<keyword evidence="3" id="KW-0539">Nucleus</keyword>
<reference evidence="7" key="1">
    <citation type="journal article" date="2013" name="Nature">
        <title>Pan genome of the phytoplankton Emiliania underpins its global distribution.</title>
        <authorList>
            <person name="Read B.A."/>
            <person name="Kegel J."/>
            <person name="Klute M.J."/>
            <person name="Kuo A."/>
            <person name="Lefebvre S.C."/>
            <person name="Maumus F."/>
            <person name="Mayer C."/>
            <person name="Miller J."/>
            <person name="Monier A."/>
            <person name="Salamov A."/>
            <person name="Young J."/>
            <person name="Aguilar M."/>
            <person name="Claverie J.M."/>
            <person name="Frickenhaus S."/>
            <person name="Gonzalez K."/>
            <person name="Herman E.K."/>
            <person name="Lin Y.C."/>
            <person name="Napier J."/>
            <person name="Ogata H."/>
            <person name="Sarno A.F."/>
            <person name="Shmutz J."/>
            <person name="Schroeder D."/>
            <person name="de Vargas C."/>
            <person name="Verret F."/>
            <person name="von Dassow P."/>
            <person name="Valentin K."/>
            <person name="Van de Peer Y."/>
            <person name="Wheeler G."/>
            <person name="Dacks J.B."/>
            <person name="Delwiche C.F."/>
            <person name="Dyhrman S.T."/>
            <person name="Glockner G."/>
            <person name="John U."/>
            <person name="Richards T."/>
            <person name="Worden A.Z."/>
            <person name="Zhang X."/>
            <person name="Grigoriev I.V."/>
            <person name="Allen A.E."/>
            <person name="Bidle K."/>
            <person name="Borodovsky M."/>
            <person name="Bowler C."/>
            <person name="Brownlee C."/>
            <person name="Cock J.M."/>
            <person name="Elias M."/>
            <person name="Gladyshev V.N."/>
            <person name="Groth M."/>
            <person name="Guda C."/>
            <person name="Hadaegh A."/>
            <person name="Iglesias-Rodriguez M.D."/>
            <person name="Jenkins J."/>
            <person name="Jones B.M."/>
            <person name="Lawson T."/>
            <person name="Leese F."/>
            <person name="Lindquist E."/>
            <person name="Lobanov A."/>
            <person name="Lomsadze A."/>
            <person name="Malik S.B."/>
            <person name="Marsh M.E."/>
            <person name="Mackinder L."/>
            <person name="Mock T."/>
            <person name="Mueller-Roeber B."/>
            <person name="Pagarete A."/>
            <person name="Parker M."/>
            <person name="Probert I."/>
            <person name="Quesneville H."/>
            <person name="Raines C."/>
            <person name="Rensing S.A."/>
            <person name="Riano-Pachon D.M."/>
            <person name="Richier S."/>
            <person name="Rokitta S."/>
            <person name="Shiraiwa Y."/>
            <person name="Soanes D.M."/>
            <person name="van der Giezen M."/>
            <person name="Wahlund T.M."/>
            <person name="Williams B."/>
            <person name="Wilson W."/>
            <person name="Wolfe G."/>
            <person name="Wurch L.L."/>
        </authorList>
    </citation>
    <scope>NUCLEOTIDE SEQUENCE</scope>
</reference>
<keyword evidence="3" id="KW-0239">DNA-directed DNA polymerase</keyword>
<evidence type="ECO:0000256" key="3">
    <source>
        <dbReference type="RuleBase" id="RU366014"/>
    </source>
</evidence>
<dbReference type="EnsemblProtists" id="EOD15425">
    <property type="protein sequence ID" value="EOD15425"/>
    <property type="gene ID" value="EMIHUDRAFT_211640"/>
</dbReference>
<protein>
    <recommendedName>
        <fullName evidence="3">DNA polymerase</fullName>
        <ecNumber evidence="3">2.7.7.7</ecNumber>
    </recommendedName>
</protein>
<dbReference type="AlphaFoldDB" id="A0A0D3IVZ0"/>
<dbReference type="InterPro" id="IPR022312">
    <property type="entry name" value="DNA_pol_X"/>
</dbReference>
<comment type="subcellular location">
    <subcellularLocation>
        <location evidence="3">Nucleus</location>
    </subcellularLocation>
</comment>
<feature type="region of interest" description="Disordered" evidence="4">
    <location>
        <begin position="1"/>
        <end position="21"/>
    </location>
</feature>
<dbReference type="HOGENOM" id="CLU_125710_0_0_1"/>
<dbReference type="PaxDb" id="2903-EOD15425"/>
<dbReference type="PANTHER" id="PTHR11276:SF28">
    <property type="entry name" value="DNA POLYMERASE LAMBDA"/>
    <property type="match status" value="1"/>
</dbReference>
<dbReference type="GO" id="GO:0046872">
    <property type="term" value="F:metal ion binding"/>
    <property type="evidence" value="ECO:0007669"/>
    <property type="project" value="UniProtKB-UniRule"/>
</dbReference>
<dbReference type="RefSeq" id="XP_005767854.1">
    <property type="nucleotide sequence ID" value="XM_005767797.1"/>
</dbReference>
<keyword evidence="7" id="KW-1185">Reference proteome</keyword>
<reference evidence="6" key="2">
    <citation type="submission" date="2024-10" db="UniProtKB">
        <authorList>
            <consortium name="EnsemblProtists"/>
        </authorList>
    </citation>
    <scope>IDENTIFICATION</scope>
</reference>
<organism evidence="6 7">
    <name type="scientific">Emiliania huxleyi (strain CCMP1516)</name>
    <dbReference type="NCBI Taxonomy" id="280463"/>
    <lineage>
        <taxon>Eukaryota</taxon>
        <taxon>Haptista</taxon>
        <taxon>Haptophyta</taxon>
        <taxon>Prymnesiophyceae</taxon>
        <taxon>Isochrysidales</taxon>
        <taxon>Noelaerhabdaceae</taxon>
        <taxon>Emiliania</taxon>
    </lineage>
</organism>
<dbReference type="PANTHER" id="PTHR11276">
    <property type="entry name" value="DNA POLYMERASE TYPE-X FAMILY MEMBER"/>
    <property type="match status" value="1"/>
</dbReference>
<dbReference type="SUPFAM" id="SSF81301">
    <property type="entry name" value="Nucleotidyltransferase"/>
    <property type="match status" value="1"/>
</dbReference>
<comment type="similarity">
    <text evidence="3">Belongs to the DNA polymerase type-X family.</text>
</comment>
<sequence length="191" mass="20825">MGPRSSAESSSAESESSDPLSRDDYTRVIELLLPASGYLVHELTGMGGFGNPDGTHTTHMGIVRLGPDTQHRRIDIKVYPSATISAAIIHFTGSAQFNRFLSRAARELGYYLSSDGLFKLPPNHPTRAPRPPNLAPLRCPEERDIFDQLGLLYVEPTRRKDKSDVLLPDGTPFWSTKAGAAARAAANPALR</sequence>
<evidence type="ECO:0000313" key="6">
    <source>
        <dbReference type="EnsemblProtists" id="EOD15425"/>
    </source>
</evidence>
<dbReference type="STRING" id="2903.R1DLN9"/>
<dbReference type="PRINTS" id="PR00870">
    <property type="entry name" value="DNAPOLXBETA"/>
</dbReference>
<comment type="catalytic activity">
    <reaction evidence="3">
        <text>DNA(n) + a 2'-deoxyribonucleoside 5'-triphosphate = DNA(n+1) + diphosphate</text>
        <dbReference type="Rhea" id="RHEA:22508"/>
        <dbReference type="Rhea" id="RHEA-COMP:17339"/>
        <dbReference type="Rhea" id="RHEA-COMP:17340"/>
        <dbReference type="ChEBI" id="CHEBI:33019"/>
        <dbReference type="ChEBI" id="CHEBI:61560"/>
        <dbReference type="ChEBI" id="CHEBI:173112"/>
        <dbReference type="EC" id="2.7.7.7"/>
    </reaction>
</comment>
<dbReference type="GO" id="GO:0006303">
    <property type="term" value="P:double-strand break repair via nonhomologous end joining"/>
    <property type="evidence" value="ECO:0007669"/>
    <property type="project" value="TreeGrafter"/>
</dbReference>
<evidence type="ECO:0000259" key="5">
    <source>
        <dbReference type="Pfam" id="PF14791"/>
    </source>
</evidence>
<keyword evidence="1 3" id="KW-0808">Transferase</keyword>
<dbReference type="GeneID" id="17261575"/>
<dbReference type="InterPro" id="IPR037160">
    <property type="entry name" value="DNA_Pol_thumb_sf"/>
</dbReference>
<dbReference type="PRINTS" id="PR00869">
    <property type="entry name" value="DNAPOLX"/>
</dbReference>
<dbReference type="Gene3D" id="3.30.460.10">
    <property type="entry name" value="Beta Polymerase, domain 2"/>
    <property type="match status" value="1"/>
</dbReference>
<dbReference type="GO" id="GO:0005634">
    <property type="term" value="C:nucleus"/>
    <property type="evidence" value="ECO:0007669"/>
    <property type="project" value="UniProtKB-SubCell"/>
</dbReference>
<feature type="compositionally biased region" description="Low complexity" evidence="4">
    <location>
        <begin position="1"/>
        <end position="14"/>
    </location>
</feature>
<dbReference type="Proteomes" id="UP000013827">
    <property type="component" value="Unassembled WGS sequence"/>
</dbReference>
<keyword evidence="3" id="KW-0234">DNA repair</keyword>
<dbReference type="eggNOG" id="KOG2534">
    <property type="taxonomic scope" value="Eukaryota"/>
</dbReference>